<dbReference type="EMBL" id="KB908946">
    <property type="protein sequence ID" value="EOB14103.1"/>
    <property type="molecule type" value="Genomic_DNA"/>
</dbReference>
<sequence>MFKFVLFFMSLIFSTLPPALDPISDPLYPAASPYVRRDRDLYDPYSTYPGSFSRRISRRVVSSW</sequence>
<accession>R0MML0</accession>
<keyword evidence="1" id="KW-0732">Signal</keyword>
<proteinExistence type="predicted"/>
<name>R0MML0_NOSB1</name>
<evidence type="ECO:0000313" key="2">
    <source>
        <dbReference type="EMBL" id="EOB14103.1"/>
    </source>
</evidence>
<evidence type="ECO:0000313" key="3">
    <source>
        <dbReference type="Proteomes" id="UP000016927"/>
    </source>
</evidence>
<organism evidence="2 3">
    <name type="scientific">Nosema bombycis (strain CQ1 / CVCC 102059)</name>
    <name type="common">Microsporidian parasite</name>
    <name type="synonym">Pebrine of silkworm</name>
    <dbReference type="NCBI Taxonomy" id="578461"/>
    <lineage>
        <taxon>Eukaryota</taxon>
        <taxon>Fungi</taxon>
        <taxon>Fungi incertae sedis</taxon>
        <taxon>Microsporidia</taxon>
        <taxon>Nosematidae</taxon>
        <taxon>Nosema</taxon>
    </lineage>
</organism>
<gene>
    <name evidence="2" type="ORF">NBO_38g0014</name>
</gene>
<dbReference type="AlphaFoldDB" id="R0MML0"/>
<reference evidence="2 3" key="1">
    <citation type="journal article" date="2013" name="BMC Genomics">
        <title>Comparative genomics of parasitic silkworm microsporidia reveal an association between genome expansion and host adaptation.</title>
        <authorList>
            <person name="Pan G."/>
            <person name="Xu J."/>
            <person name="Li T."/>
            <person name="Xia Q."/>
            <person name="Liu S.L."/>
            <person name="Zhang G."/>
            <person name="Li S."/>
            <person name="Li C."/>
            <person name="Liu H."/>
            <person name="Yang L."/>
            <person name="Liu T."/>
            <person name="Zhang X."/>
            <person name="Wu Z."/>
            <person name="Fan W."/>
            <person name="Dang X."/>
            <person name="Xiang H."/>
            <person name="Tao M."/>
            <person name="Li Y."/>
            <person name="Hu J."/>
            <person name="Li Z."/>
            <person name="Lin L."/>
            <person name="Luo J."/>
            <person name="Geng L."/>
            <person name="Wang L."/>
            <person name="Long M."/>
            <person name="Wan Y."/>
            <person name="He N."/>
            <person name="Zhang Z."/>
            <person name="Lu C."/>
            <person name="Keeling P.J."/>
            <person name="Wang J."/>
            <person name="Xiang Z."/>
            <person name="Zhou Z."/>
        </authorList>
    </citation>
    <scope>NUCLEOTIDE SEQUENCE [LARGE SCALE GENOMIC DNA]</scope>
    <source>
        <strain evidence="3">CQ1 / CVCC 102059</strain>
    </source>
</reference>
<keyword evidence="3" id="KW-1185">Reference proteome</keyword>
<evidence type="ECO:0000256" key="1">
    <source>
        <dbReference type="SAM" id="SignalP"/>
    </source>
</evidence>
<dbReference type="VEuPathDB" id="MicrosporidiaDB:NBO_38g0014"/>
<dbReference type="HOGENOM" id="CLU_2868234_0_0_1"/>
<protein>
    <submittedName>
        <fullName evidence="2">Uncharacterized protein</fullName>
    </submittedName>
</protein>
<feature type="signal peptide" evidence="1">
    <location>
        <begin position="1"/>
        <end position="19"/>
    </location>
</feature>
<feature type="chain" id="PRO_5004345173" evidence="1">
    <location>
        <begin position="20"/>
        <end position="64"/>
    </location>
</feature>
<dbReference type="Proteomes" id="UP000016927">
    <property type="component" value="Unassembled WGS sequence"/>
</dbReference>